<evidence type="ECO:0000313" key="2">
    <source>
        <dbReference type="Proteomes" id="UP000198598"/>
    </source>
</evidence>
<proteinExistence type="predicted"/>
<evidence type="ECO:0008006" key="3">
    <source>
        <dbReference type="Google" id="ProtNLM"/>
    </source>
</evidence>
<dbReference type="AlphaFoldDB" id="A0A1I1RSJ8"/>
<sequence length="139" mass="15722">MNVVKTIFFIGAILIGLASFRTAPVKNSTTASVSSVTVADTGKIDAETGLINDPSLMMVKAQCTACHSSKLILQHRFTRAGWVDRIRWMQKYHKLWDLGDSEKVVLDYLEKHYGPETAATTNTFRRQSLKNVQWYKLDK</sequence>
<dbReference type="InterPro" id="IPR036909">
    <property type="entry name" value="Cyt_c-like_dom_sf"/>
</dbReference>
<keyword evidence="2" id="KW-1185">Reference proteome</keyword>
<dbReference type="SUPFAM" id="SSF46626">
    <property type="entry name" value="Cytochrome c"/>
    <property type="match status" value="1"/>
</dbReference>
<reference evidence="1 2" key="1">
    <citation type="submission" date="2016-10" db="EMBL/GenBank/DDBJ databases">
        <authorList>
            <person name="de Groot N.N."/>
        </authorList>
    </citation>
    <scope>NUCLEOTIDE SEQUENCE [LARGE SCALE GENOMIC DNA]</scope>
    <source>
        <strain evidence="1 2">DSM 26130</strain>
    </source>
</reference>
<organism evidence="1 2">
    <name type="scientific">Spirosoma endophyticum</name>
    <dbReference type="NCBI Taxonomy" id="662367"/>
    <lineage>
        <taxon>Bacteria</taxon>
        <taxon>Pseudomonadati</taxon>
        <taxon>Bacteroidota</taxon>
        <taxon>Cytophagia</taxon>
        <taxon>Cytophagales</taxon>
        <taxon>Cytophagaceae</taxon>
        <taxon>Spirosoma</taxon>
    </lineage>
</organism>
<dbReference type="Gene3D" id="1.10.760.10">
    <property type="entry name" value="Cytochrome c-like domain"/>
    <property type="match status" value="1"/>
</dbReference>
<dbReference type="Proteomes" id="UP000198598">
    <property type="component" value="Unassembled WGS sequence"/>
</dbReference>
<dbReference type="STRING" id="662367.SAMN05216167_104403"/>
<dbReference type="GO" id="GO:0020037">
    <property type="term" value="F:heme binding"/>
    <property type="evidence" value="ECO:0007669"/>
    <property type="project" value="InterPro"/>
</dbReference>
<gene>
    <name evidence="1" type="ORF">SAMN05216167_104403</name>
</gene>
<dbReference type="GO" id="GO:0009055">
    <property type="term" value="F:electron transfer activity"/>
    <property type="evidence" value="ECO:0007669"/>
    <property type="project" value="InterPro"/>
</dbReference>
<protein>
    <recommendedName>
        <fullName evidence="3">Sulfite dehydrogenase (Cytochrome) subunit SorB</fullName>
    </recommendedName>
</protein>
<dbReference type="RefSeq" id="WP_093827024.1">
    <property type="nucleotide sequence ID" value="NZ_FOLQ01000004.1"/>
</dbReference>
<evidence type="ECO:0000313" key="1">
    <source>
        <dbReference type="EMBL" id="SFD33550.1"/>
    </source>
</evidence>
<accession>A0A1I1RSJ8</accession>
<dbReference type="OrthoDB" id="9805828at2"/>
<dbReference type="EMBL" id="FOLQ01000004">
    <property type="protein sequence ID" value="SFD33550.1"/>
    <property type="molecule type" value="Genomic_DNA"/>
</dbReference>
<name>A0A1I1RSJ8_9BACT</name>